<feature type="region of interest" description="Disordered" evidence="1">
    <location>
        <begin position="266"/>
        <end position="422"/>
    </location>
</feature>
<evidence type="ECO:0000313" key="2">
    <source>
        <dbReference type="EMBL" id="KAG9438811.1"/>
    </source>
</evidence>
<gene>
    <name evidence="2" type="ORF">H6P81_021216</name>
</gene>
<dbReference type="Proteomes" id="UP000825729">
    <property type="component" value="Unassembled WGS sequence"/>
</dbReference>
<dbReference type="InterPro" id="IPR044792">
    <property type="entry name" value="TAR1"/>
</dbReference>
<proteinExistence type="predicted"/>
<name>A0AAV7DT35_ARIFI</name>
<dbReference type="EMBL" id="JAINDJ010000010">
    <property type="protein sequence ID" value="KAG9438811.1"/>
    <property type="molecule type" value="Genomic_DNA"/>
</dbReference>
<organism evidence="2 3">
    <name type="scientific">Aristolochia fimbriata</name>
    <name type="common">White veined hardy Dutchman's pipe vine</name>
    <dbReference type="NCBI Taxonomy" id="158543"/>
    <lineage>
        <taxon>Eukaryota</taxon>
        <taxon>Viridiplantae</taxon>
        <taxon>Streptophyta</taxon>
        <taxon>Embryophyta</taxon>
        <taxon>Tracheophyta</taxon>
        <taxon>Spermatophyta</taxon>
        <taxon>Magnoliopsida</taxon>
        <taxon>Magnoliidae</taxon>
        <taxon>Piperales</taxon>
        <taxon>Aristolochiaceae</taxon>
        <taxon>Aristolochia</taxon>
    </lineage>
</organism>
<feature type="region of interest" description="Disordered" evidence="1">
    <location>
        <begin position="501"/>
        <end position="530"/>
    </location>
</feature>
<feature type="region of interest" description="Disordered" evidence="1">
    <location>
        <begin position="147"/>
        <end position="166"/>
    </location>
</feature>
<feature type="region of interest" description="Disordered" evidence="1">
    <location>
        <begin position="714"/>
        <end position="754"/>
    </location>
</feature>
<reference evidence="2 3" key="1">
    <citation type="submission" date="2021-07" db="EMBL/GenBank/DDBJ databases">
        <title>The Aristolochia fimbriata genome: insights into angiosperm evolution, floral development and chemical biosynthesis.</title>
        <authorList>
            <person name="Jiao Y."/>
        </authorList>
    </citation>
    <scope>NUCLEOTIDE SEQUENCE [LARGE SCALE GENOMIC DNA]</scope>
    <source>
        <strain evidence="2">IBCAS-2021</strain>
        <tissue evidence="2">Leaf</tissue>
    </source>
</reference>
<dbReference type="PANTHER" id="PTHR47188">
    <property type="entry name" value="PROTEIN TAR1"/>
    <property type="match status" value="1"/>
</dbReference>
<feature type="compositionally biased region" description="Basic residues" evidence="1">
    <location>
        <begin position="676"/>
        <end position="687"/>
    </location>
</feature>
<evidence type="ECO:0000313" key="3">
    <source>
        <dbReference type="Proteomes" id="UP000825729"/>
    </source>
</evidence>
<evidence type="ECO:0000256" key="1">
    <source>
        <dbReference type="SAM" id="MobiDB-lite"/>
    </source>
</evidence>
<protein>
    <submittedName>
        <fullName evidence="2">Uncharacterized protein</fullName>
    </submittedName>
</protein>
<feature type="compositionally biased region" description="Polar residues" evidence="1">
    <location>
        <begin position="337"/>
        <end position="349"/>
    </location>
</feature>
<dbReference type="AlphaFoldDB" id="A0AAV7DT35"/>
<feature type="compositionally biased region" description="Low complexity" evidence="1">
    <location>
        <begin position="400"/>
        <end position="422"/>
    </location>
</feature>
<accession>A0AAV7DT35</accession>
<dbReference type="PANTHER" id="PTHR47188:SF1">
    <property type="entry name" value="PROTEIN TAR1"/>
    <property type="match status" value="1"/>
</dbReference>
<feature type="compositionally biased region" description="Low complexity" evidence="1">
    <location>
        <begin position="512"/>
        <end position="527"/>
    </location>
</feature>
<feature type="region of interest" description="Disordered" evidence="1">
    <location>
        <begin position="668"/>
        <end position="687"/>
    </location>
</feature>
<feature type="compositionally biased region" description="Basic and acidic residues" evidence="1">
    <location>
        <begin position="307"/>
        <end position="325"/>
    </location>
</feature>
<sequence length="754" mass="80751">MIPAIHTSYASPFNRRGWNIVVFRLPSDRVTNNGGLAPVRPIQLMTYSDETAGEELTVNTGHRRAAARVVSTRPKMFSNIAPPKRHATAGVILCVLVRANAGSPSDASIRFDFGLRSAPVFKHDFSPRSAFSVNGMRWRAFPTARADTARNPFPPQPVPAYGNPKREDPLPLRRRECLRFPWRVAGCPLASAPLSRACRPAAASASSPPSLGPKDDPVLGAIAVGSRVPQVAWGEAELRLSAQWGTPPGSTFFVFLDVFRTDRAGRGGTNRAAPSTRPPGGASPTTACPWGRKAPNVGRQAKAAKVAPEEPTSKDQKQRRYERLGCHKPVIPVMCRPSQTPHLTMSSPGSFRPARTTEQKEGQCPPPTNGIILSRLFGAGEGPKGGVPDPSPRRRGDQLSPSGSASSSPPTTRRVGTGTPCPALRANPFSRIYGSILPTSLAYIVPSTRGCSPWRPDAVMMYDQAWAALSVLQFFKGARGYPDTAAASRCSSSRWTLPPAEPFSGSAPAALRPGSRPRFSGSRPAPSYSSRPGCCPAAASAVGHRNPASVHPASPVLLTKMAHLELSIPTSRRAPAILRGNFGGNQLLDGSISLRPYTQVRRAICRVGIAAGLHPSFLWPPRSGIVHHLSGPDSPLEDPANQLPCALRVWSPLTSHTCQTPWSVFQGGLNGEPAGRRQKRRRCPRERVRGRSATLLGHRGGVSAGGIIRRAWGRPVTSVGRRPSRRRTGSRRPALTTGASPGPIRFPPTISSTL</sequence>
<dbReference type="GO" id="GO:0043457">
    <property type="term" value="P:regulation of cellular respiration"/>
    <property type="evidence" value="ECO:0007669"/>
    <property type="project" value="InterPro"/>
</dbReference>
<keyword evidence="3" id="KW-1185">Reference proteome</keyword>
<comment type="caution">
    <text evidence="2">The sequence shown here is derived from an EMBL/GenBank/DDBJ whole genome shotgun (WGS) entry which is preliminary data.</text>
</comment>